<feature type="signal peptide" evidence="1">
    <location>
        <begin position="1"/>
        <end position="27"/>
    </location>
</feature>
<keyword evidence="1" id="KW-0732">Signal</keyword>
<evidence type="ECO:0000256" key="1">
    <source>
        <dbReference type="SAM" id="SignalP"/>
    </source>
</evidence>
<accession>A0A1H3C5G3</accession>
<dbReference type="OrthoDB" id="2987995at2"/>
<organism evidence="2 3">
    <name type="scientific">Marininema mesophilum</name>
    <dbReference type="NCBI Taxonomy" id="1048340"/>
    <lineage>
        <taxon>Bacteria</taxon>
        <taxon>Bacillati</taxon>
        <taxon>Bacillota</taxon>
        <taxon>Bacilli</taxon>
        <taxon>Bacillales</taxon>
        <taxon>Thermoactinomycetaceae</taxon>
        <taxon>Marininema</taxon>
    </lineage>
</organism>
<reference evidence="2 3" key="1">
    <citation type="submission" date="2016-10" db="EMBL/GenBank/DDBJ databases">
        <authorList>
            <person name="de Groot N.N."/>
        </authorList>
    </citation>
    <scope>NUCLEOTIDE SEQUENCE [LARGE SCALE GENOMIC DNA]</scope>
    <source>
        <strain evidence="2 3">DSM 45610</strain>
    </source>
</reference>
<dbReference type="Proteomes" id="UP000198534">
    <property type="component" value="Unassembled WGS sequence"/>
</dbReference>
<protein>
    <submittedName>
        <fullName evidence="2">Uncharacterized protein</fullName>
    </submittedName>
</protein>
<evidence type="ECO:0000313" key="2">
    <source>
        <dbReference type="EMBL" id="SDX49393.1"/>
    </source>
</evidence>
<name>A0A1H3C5G3_9BACL</name>
<dbReference type="EMBL" id="FNNQ01000020">
    <property type="protein sequence ID" value="SDX49393.1"/>
    <property type="molecule type" value="Genomic_DNA"/>
</dbReference>
<feature type="chain" id="PRO_5011667764" evidence="1">
    <location>
        <begin position="28"/>
        <end position="222"/>
    </location>
</feature>
<dbReference type="AlphaFoldDB" id="A0A1H3C5G3"/>
<evidence type="ECO:0000313" key="3">
    <source>
        <dbReference type="Proteomes" id="UP000198534"/>
    </source>
</evidence>
<dbReference type="RefSeq" id="WP_091742759.1">
    <property type="nucleotide sequence ID" value="NZ_FNNQ01000020.1"/>
</dbReference>
<proteinExistence type="predicted"/>
<gene>
    <name evidence="2" type="ORF">SAMN05444487_12018</name>
</gene>
<sequence length="222" mass="25209">MKSFRRFLPYATAFALFFTVATPAAFASGNDHVGTAKAKEATRVVQTERTFQVDRTTQAQRDWQVDRTTQAQRDWQVDRTTQAQRDWQVDRTTQTQRDWQVHRTVPAKRAFHITPAKRAASIDGTAQGKGTFNLAFKNPGQKAKGKWTINIAKKPYKPALYQHTSKRVIGNEYYHFASTKQLSPGKYTVYGGFHGTVDGKKTSTGVVFKILVTKDHKVKRIN</sequence>
<keyword evidence="3" id="KW-1185">Reference proteome</keyword>